<evidence type="ECO:0000256" key="1">
    <source>
        <dbReference type="SAM" id="MobiDB-lite"/>
    </source>
</evidence>
<name>A0A426URK7_9ACTN</name>
<proteinExistence type="predicted"/>
<dbReference type="Proteomes" id="UP000277256">
    <property type="component" value="Unassembled WGS sequence"/>
</dbReference>
<feature type="region of interest" description="Disordered" evidence="1">
    <location>
        <begin position="1"/>
        <end position="35"/>
    </location>
</feature>
<dbReference type="EMBL" id="RSEB01000012">
    <property type="protein sequence ID" value="RRR95550.1"/>
    <property type="molecule type" value="Genomic_DNA"/>
</dbReference>
<organism evidence="2 3">
    <name type="scientific">Glycomyces terrestris</name>
    <dbReference type="NCBI Taxonomy" id="2493553"/>
    <lineage>
        <taxon>Bacteria</taxon>
        <taxon>Bacillati</taxon>
        <taxon>Actinomycetota</taxon>
        <taxon>Actinomycetes</taxon>
        <taxon>Glycomycetales</taxon>
        <taxon>Glycomycetaceae</taxon>
        <taxon>Glycomyces</taxon>
    </lineage>
</organism>
<gene>
    <name evidence="2" type="ORF">EIW28_23870</name>
</gene>
<dbReference type="RefSeq" id="WP_125250228.1">
    <property type="nucleotide sequence ID" value="NZ_RSEB01000012.1"/>
</dbReference>
<reference evidence="2 3" key="1">
    <citation type="submission" date="2018-12" db="EMBL/GenBank/DDBJ databases">
        <title>Glycomyces sp. YIM 121974 draft genome.</title>
        <authorList>
            <person name="Li Q."/>
        </authorList>
    </citation>
    <scope>NUCLEOTIDE SEQUENCE [LARGE SCALE GENOMIC DNA]</scope>
    <source>
        <strain evidence="2 3">YIM 121974</strain>
    </source>
</reference>
<evidence type="ECO:0000313" key="3">
    <source>
        <dbReference type="Proteomes" id="UP000277256"/>
    </source>
</evidence>
<feature type="compositionally biased region" description="Basic and acidic residues" evidence="1">
    <location>
        <begin position="9"/>
        <end position="27"/>
    </location>
</feature>
<sequence>MSNGRKHMSREQRREADRRYTEARDRLNAYTPEGGAEDDEFLRLNAAVIEAEQSAGLWAKLRS</sequence>
<keyword evidence="3" id="KW-1185">Reference proteome</keyword>
<accession>A0A426URK7</accession>
<comment type="caution">
    <text evidence="2">The sequence shown here is derived from an EMBL/GenBank/DDBJ whole genome shotgun (WGS) entry which is preliminary data.</text>
</comment>
<dbReference type="AlphaFoldDB" id="A0A426URK7"/>
<evidence type="ECO:0000313" key="2">
    <source>
        <dbReference type="EMBL" id="RRR95550.1"/>
    </source>
</evidence>
<protein>
    <submittedName>
        <fullName evidence="2">Uncharacterized protein</fullName>
    </submittedName>
</protein>